<evidence type="ECO:0000256" key="1">
    <source>
        <dbReference type="SAM" id="MobiDB-lite"/>
    </source>
</evidence>
<feature type="domain" description="Transposase Tc1-like" evidence="2">
    <location>
        <begin position="196"/>
        <end position="261"/>
    </location>
</feature>
<dbReference type="Proteomes" id="UP000887159">
    <property type="component" value="Unassembled WGS sequence"/>
</dbReference>
<protein>
    <submittedName>
        <fullName evidence="3">Transposable element Tc1 transposase</fullName>
    </submittedName>
</protein>
<dbReference type="EMBL" id="BMAU01021374">
    <property type="protein sequence ID" value="GFY26073.1"/>
    <property type="molecule type" value="Genomic_DNA"/>
</dbReference>
<keyword evidence="4" id="KW-1185">Reference proteome</keyword>
<sequence>MDYLTEEELYELEHQDEFDVLNDMNPSDCIENDDFDPFSTYVPQPKKAKVKPLNLHQNEIITDSQNIDENVSNKKDHVSLSSQPEEVVGINENEPLENYVEISTEHSEGSSSSSKGFGKRSMPGKRARRHFSQLSEFEKGLIIGMKTAGWSTRRVAGQVDRLECAIRNCWEQWTREGTHMGKTRSGATRKTTRREDRRIVWQALVNPTGTRSTIRADVGIAIVLQTISRHLAEANLKSKRPFRALPLTPEHQRLRLQWCQARSMWNVTDWQKVVFSDESRFVLGTDDNRVRVWSPPG</sequence>
<name>A0A8X7BBW8_TRICX</name>
<accession>A0A8X7BBW8</accession>
<dbReference type="InterPro" id="IPR002492">
    <property type="entry name" value="Transposase_Tc1-like"/>
</dbReference>
<dbReference type="GO" id="GO:0015074">
    <property type="term" value="P:DNA integration"/>
    <property type="evidence" value="ECO:0007669"/>
    <property type="project" value="InterPro"/>
</dbReference>
<dbReference type="AlphaFoldDB" id="A0A8X7BBW8"/>
<feature type="region of interest" description="Disordered" evidence="1">
    <location>
        <begin position="102"/>
        <end position="126"/>
    </location>
</feature>
<dbReference type="Gene3D" id="3.30.420.10">
    <property type="entry name" value="Ribonuclease H-like superfamily/Ribonuclease H"/>
    <property type="match status" value="1"/>
</dbReference>
<dbReference type="InterPro" id="IPR036397">
    <property type="entry name" value="RNaseH_sf"/>
</dbReference>
<organism evidence="3 4">
    <name type="scientific">Trichonephila clavipes</name>
    <name type="common">Golden silk orbweaver</name>
    <name type="synonym">Nephila clavipes</name>
    <dbReference type="NCBI Taxonomy" id="2585209"/>
    <lineage>
        <taxon>Eukaryota</taxon>
        <taxon>Metazoa</taxon>
        <taxon>Ecdysozoa</taxon>
        <taxon>Arthropoda</taxon>
        <taxon>Chelicerata</taxon>
        <taxon>Arachnida</taxon>
        <taxon>Araneae</taxon>
        <taxon>Araneomorphae</taxon>
        <taxon>Entelegynae</taxon>
        <taxon>Araneoidea</taxon>
        <taxon>Nephilidae</taxon>
        <taxon>Trichonephila</taxon>
    </lineage>
</organism>
<proteinExistence type="predicted"/>
<dbReference type="GO" id="GO:0003677">
    <property type="term" value="F:DNA binding"/>
    <property type="evidence" value="ECO:0007669"/>
    <property type="project" value="InterPro"/>
</dbReference>
<evidence type="ECO:0000259" key="2">
    <source>
        <dbReference type="Pfam" id="PF01498"/>
    </source>
</evidence>
<reference evidence="3" key="1">
    <citation type="submission" date="2020-08" db="EMBL/GenBank/DDBJ databases">
        <title>Multicomponent nature underlies the extraordinary mechanical properties of spider dragline silk.</title>
        <authorList>
            <person name="Kono N."/>
            <person name="Nakamura H."/>
            <person name="Mori M."/>
            <person name="Yoshida Y."/>
            <person name="Ohtoshi R."/>
            <person name="Malay A.D."/>
            <person name="Moran D.A.P."/>
            <person name="Tomita M."/>
            <person name="Numata K."/>
            <person name="Arakawa K."/>
        </authorList>
    </citation>
    <scope>NUCLEOTIDE SEQUENCE</scope>
</reference>
<comment type="caution">
    <text evidence="3">The sequence shown here is derived from an EMBL/GenBank/DDBJ whole genome shotgun (WGS) entry which is preliminary data.</text>
</comment>
<dbReference type="Gene3D" id="1.10.10.60">
    <property type="entry name" value="Homeodomain-like"/>
    <property type="match status" value="1"/>
</dbReference>
<dbReference type="GO" id="GO:0006313">
    <property type="term" value="P:DNA transposition"/>
    <property type="evidence" value="ECO:0007669"/>
    <property type="project" value="InterPro"/>
</dbReference>
<gene>
    <name evidence="3" type="primary">tc1a_547</name>
    <name evidence="3" type="ORF">TNCV_353911</name>
</gene>
<evidence type="ECO:0000313" key="4">
    <source>
        <dbReference type="Proteomes" id="UP000887159"/>
    </source>
</evidence>
<dbReference type="Pfam" id="PF01498">
    <property type="entry name" value="HTH_Tnp_Tc3_2"/>
    <property type="match status" value="1"/>
</dbReference>
<evidence type="ECO:0000313" key="3">
    <source>
        <dbReference type="EMBL" id="GFY26073.1"/>
    </source>
</evidence>